<evidence type="ECO:0000256" key="2">
    <source>
        <dbReference type="ARBA" id="ARBA00022490"/>
    </source>
</evidence>
<sequence>MYKLLIVDDEKVVIDGLVSAVDWEDYQVEIVGTALNGNAAYQLIEETEPDIVLADIRMPGLNGLDLIQKVKNILPDTVFIIISGYTEFDYAKRAIELEAVDYLTKPIEFDEIIQTVEKAINKYEKIQAEKNNNDKIQKYQVELEEKYILDSMLGRQLDSQKLAAEFKKCTVFVAGLKSLKWLTNLTSNGQDFIEHLKIPFVKRGYRAFIYLMEEYLVVVYANNQQNQESNAAMIEFSNILQHEVKDIPIIGISNTYGGLSNINKSYKEAIEAFHIGLYLNQSFTSYTDLEKMDQNVGTDMIEIIDHYFQKQDFDIYAITQIINDLLHYCTERMLTPVKSKYLCFKLINNVFEYVQKEFDLNVESILEEKYVIYKQLNQLRSLEEIREWLISKISKLLDYLNDNQMSYKDKLIFDVKDYLKDNYCKIISLDDVADLFHISPAYLSSVFSKKVGVTMFEYIINMRINKSKELLRTTNYKISEICDQVGYENQRYFNQVFKKHVGTTPGKYRSKHLIKQEVNTTLN</sequence>
<evidence type="ECO:0000259" key="10">
    <source>
        <dbReference type="PROSITE" id="PS01124"/>
    </source>
</evidence>
<dbReference type="SUPFAM" id="SSF52172">
    <property type="entry name" value="CheY-like"/>
    <property type="match status" value="1"/>
</dbReference>
<dbReference type="OrthoDB" id="1699at2"/>
<dbReference type="InterPro" id="IPR018062">
    <property type="entry name" value="HTH_AraC-typ_CS"/>
</dbReference>
<dbReference type="Pfam" id="PF00072">
    <property type="entry name" value="Response_reg"/>
    <property type="match status" value="1"/>
</dbReference>
<evidence type="ECO:0000256" key="6">
    <source>
        <dbReference type="ARBA" id="ARBA00023125"/>
    </source>
</evidence>
<evidence type="ECO:0008006" key="14">
    <source>
        <dbReference type="Google" id="ProtNLM"/>
    </source>
</evidence>
<proteinExistence type="predicted"/>
<dbReference type="PANTHER" id="PTHR42713:SF3">
    <property type="entry name" value="TRANSCRIPTIONAL REGULATORY PROTEIN HPTR"/>
    <property type="match status" value="1"/>
</dbReference>
<evidence type="ECO:0000256" key="3">
    <source>
        <dbReference type="ARBA" id="ARBA00022553"/>
    </source>
</evidence>
<evidence type="ECO:0000256" key="5">
    <source>
        <dbReference type="ARBA" id="ARBA00023015"/>
    </source>
</evidence>
<keyword evidence="13" id="KW-1185">Reference proteome</keyword>
<dbReference type="GO" id="GO:0000160">
    <property type="term" value="P:phosphorelay signal transduction system"/>
    <property type="evidence" value="ECO:0007669"/>
    <property type="project" value="UniProtKB-KW"/>
</dbReference>
<dbReference type="RefSeq" id="WP_113804777.1">
    <property type="nucleotide sequence ID" value="NZ_QOCW01000003.1"/>
</dbReference>
<evidence type="ECO:0000259" key="11">
    <source>
        <dbReference type="PROSITE" id="PS50110"/>
    </source>
</evidence>
<protein>
    <recommendedName>
        <fullName evidence="14">DNA-binding response regulator</fullName>
    </recommendedName>
</protein>
<reference evidence="12 13" key="1">
    <citation type="submission" date="2018-07" db="EMBL/GenBank/DDBJ databases">
        <title>Lottiidibacillus patelloidae gen. nov., sp. nov., isolated from the intestinal tract of a marine limpet and the reclassification of B. taeanensis BH030017T, B. algicola KMM 3737T and B. hwajinpoensis SW-72T as genus Lottiidibacillus.</title>
        <authorList>
            <person name="Liu R."/>
            <person name="Huang Z."/>
        </authorList>
    </citation>
    <scope>NUCLEOTIDE SEQUENCE [LARGE SCALE GENOMIC DNA]</scope>
    <source>
        <strain evidence="12 13">BH030017</strain>
    </source>
</reference>
<dbReference type="PRINTS" id="PR00032">
    <property type="entry name" value="HTHARAC"/>
</dbReference>
<keyword evidence="7" id="KW-0804">Transcription</keyword>
<feature type="modified residue" description="4-aspartylphosphate" evidence="8">
    <location>
        <position position="55"/>
    </location>
</feature>
<dbReference type="PROSITE" id="PS00041">
    <property type="entry name" value="HTH_ARAC_FAMILY_1"/>
    <property type="match status" value="1"/>
</dbReference>
<organism evidence="12 13">
    <name type="scientific">Bacillus taeanensis</name>
    <dbReference type="NCBI Taxonomy" id="273032"/>
    <lineage>
        <taxon>Bacteria</taxon>
        <taxon>Bacillati</taxon>
        <taxon>Bacillota</taxon>
        <taxon>Bacilli</taxon>
        <taxon>Bacillales</taxon>
        <taxon>Bacillaceae</taxon>
        <taxon>Bacillus</taxon>
    </lineage>
</organism>
<keyword evidence="3 8" id="KW-0597">Phosphoprotein</keyword>
<comment type="subcellular location">
    <subcellularLocation>
        <location evidence="1">Cytoplasm</location>
    </subcellularLocation>
</comment>
<dbReference type="Proteomes" id="UP000253314">
    <property type="component" value="Unassembled WGS sequence"/>
</dbReference>
<evidence type="ECO:0000256" key="9">
    <source>
        <dbReference type="SAM" id="Coils"/>
    </source>
</evidence>
<name>A0A366Y323_9BACI</name>
<comment type="caution">
    <text evidence="12">The sequence shown here is derived from an EMBL/GenBank/DDBJ whole genome shotgun (WGS) entry which is preliminary data.</text>
</comment>
<keyword evidence="4" id="KW-0902">Two-component regulatory system</keyword>
<dbReference type="InterPro" id="IPR001789">
    <property type="entry name" value="Sig_transdc_resp-reg_receiver"/>
</dbReference>
<dbReference type="SMART" id="SM00448">
    <property type="entry name" value="REC"/>
    <property type="match status" value="1"/>
</dbReference>
<dbReference type="InterPro" id="IPR018060">
    <property type="entry name" value="HTH_AraC"/>
</dbReference>
<dbReference type="EMBL" id="QOCW01000003">
    <property type="protein sequence ID" value="RBW70784.1"/>
    <property type="molecule type" value="Genomic_DNA"/>
</dbReference>
<dbReference type="InterPro" id="IPR020449">
    <property type="entry name" value="Tscrpt_reg_AraC-type_HTH"/>
</dbReference>
<keyword evidence="2" id="KW-0963">Cytoplasm</keyword>
<evidence type="ECO:0000313" key="12">
    <source>
        <dbReference type="EMBL" id="RBW70784.1"/>
    </source>
</evidence>
<keyword evidence="5" id="KW-0805">Transcription regulation</keyword>
<dbReference type="GO" id="GO:0003700">
    <property type="term" value="F:DNA-binding transcription factor activity"/>
    <property type="evidence" value="ECO:0007669"/>
    <property type="project" value="InterPro"/>
</dbReference>
<dbReference type="Pfam" id="PF12833">
    <property type="entry name" value="HTH_18"/>
    <property type="match status" value="1"/>
</dbReference>
<dbReference type="InterPro" id="IPR009057">
    <property type="entry name" value="Homeodomain-like_sf"/>
</dbReference>
<accession>A0A366Y323</accession>
<evidence type="ECO:0000256" key="8">
    <source>
        <dbReference type="PROSITE-ProRule" id="PRU00169"/>
    </source>
</evidence>
<feature type="coiled-coil region" evidence="9">
    <location>
        <begin position="109"/>
        <end position="146"/>
    </location>
</feature>
<dbReference type="AlphaFoldDB" id="A0A366Y323"/>
<dbReference type="InterPro" id="IPR011006">
    <property type="entry name" value="CheY-like_superfamily"/>
</dbReference>
<evidence type="ECO:0000256" key="7">
    <source>
        <dbReference type="ARBA" id="ARBA00023163"/>
    </source>
</evidence>
<dbReference type="GO" id="GO:0043565">
    <property type="term" value="F:sequence-specific DNA binding"/>
    <property type="evidence" value="ECO:0007669"/>
    <property type="project" value="InterPro"/>
</dbReference>
<evidence type="ECO:0000313" key="13">
    <source>
        <dbReference type="Proteomes" id="UP000253314"/>
    </source>
</evidence>
<dbReference type="SUPFAM" id="SSF46689">
    <property type="entry name" value="Homeodomain-like"/>
    <property type="match status" value="2"/>
</dbReference>
<dbReference type="PROSITE" id="PS01124">
    <property type="entry name" value="HTH_ARAC_FAMILY_2"/>
    <property type="match status" value="1"/>
</dbReference>
<gene>
    <name evidence="12" type="ORF">DS031_04725</name>
</gene>
<feature type="domain" description="HTH araC/xylS-type" evidence="10">
    <location>
        <begin position="413"/>
        <end position="511"/>
    </location>
</feature>
<evidence type="ECO:0000256" key="4">
    <source>
        <dbReference type="ARBA" id="ARBA00023012"/>
    </source>
</evidence>
<evidence type="ECO:0000256" key="1">
    <source>
        <dbReference type="ARBA" id="ARBA00004496"/>
    </source>
</evidence>
<dbReference type="CDD" id="cd17536">
    <property type="entry name" value="REC_YesN-like"/>
    <property type="match status" value="1"/>
</dbReference>
<keyword evidence="6" id="KW-0238">DNA-binding</keyword>
<dbReference type="Gene3D" id="3.40.50.2300">
    <property type="match status" value="1"/>
</dbReference>
<dbReference type="InterPro" id="IPR051552">
    <property type="entry name" value="HptR"/>
</dbReference>
<dbReference type="PROSITE" id="PS50110">
    <property type="entry name" value="RESPONSE_REGULATORY"/>
    <property type="match status" value="1"/>
</dbReference>
<dbReference type="GO" id="GO:0005737">
    <property type="term" value="C:cytoplasm"/>
    <property type="evidence" value="ECO:0007669"/>
    <property type="project" value="UniProtKB-SubCell"/>
</dbReference>
<feature type="domain" description="Response regulatory" evidence="11">
    <location>
        <begin position="3"/>
        <end position="120"/>
    </location>
</feature>
<keyword evidence="9" id="KW-0175">Coiled coil</keyword>
<dbReference type="PANTHER" id="PTHR42713">
    <property type="entry name" value="HISTIDINE KINASE-RELATED"/>
    <property type="match status" value="1"/>
</dbReference>
<dbReference type="Gene3D" id="1.10.10.60">
    <property type="entry name" value="Homeodomain-like"/>
    <property type="match status" value="2"/>
</dbReference>
<dbReference type="SMART" id="SM00342">
    <property type="entry name" value="HTH_ARAC"/>
    <property type="match status" value="1"/>
</dbReference>